<evidence type="ECO:0000313" key="11">
    <source>
        <dbReference type="EMBL" id="CAH2044080.1"/>
    </source>
</evidence>
<evidence type="ECO:0000256" key="4">
    <source>
        <dbReference type="ARBA" id="ARBA00022989"/>
    </source>
</evidence>
<evidence type="ECO:0000256" key="2">
    <source>
        <dbReference type="ARBA" id="ARBA00010663"/>
    </source>
</evidence>
<keyword evidence="3 9" id="KW-0812">Transmembrane</keyword>
<dbReference type="Proteomes" id="UP000837857">
    <property type="component" value="Chromosome 15"/>
</dbReference>
<feature type="transmembrane region" description="Helical" evidence="9">
    <location>
        <begin position="83"/>
        <end position="103"/>
    </location>
</feature>
<feature type="transmembrane region" description="Helical" evidence="9">
    <location>
        <begin position="163"/>
        <end position="181"/>
    </location>
</feature>
<feature type="transmembrane region" description="Helical" evidence="9">
    <location>
        <begin position="123"/>
        <end position="142"/>
    </location>
</feature>
<feature type="non-terminal residue" evidence="11">
    <location>
        <position position="420"/>
    </location>
</feature>
<accession>A0ABN8HZ28</accession>
<protein>
    <recommendedName>
        <fullName evidence="10">G-protein coupled receptors family 1 profile domain-containing protein</fullName>
    </recommendedName>
</protein>
<dbReference type="Gene3D" id="1.20.1070.10">
    <property type="entry name" value="Rhodopsin 7-helix transmembrane proteins"/>
    <property type="match status" value="1"/>
</dbReference>
<dbReference type="SUPFAM" id="SSF81321">
    <property type="entry name" value="Family A G protein-coupled receptor-like"/>
    <property type="match status" value="1"/>
</dbReference>
<evidence type="ECO:0000256" key="9">
    <source>
        <dbReference type="SAM" id="Phobius"/>
    </source>
</evidence>
<keyword evidence="6 9" id="KW-0472">Membrane</keyword>
<comment type="subcellular location">
    <subcellularLocation>
        <location evidence="1">Membrane</location>
        <topology evidence="1">Multi-pass membrane protein</topology>
    </subcellularLocation>
</comment>
<feature type="transmembrane region" description="Helical" evidence="9">
    <location>
        <begin position="46"/>
        <end position="71"/>
    </location>
</feature>
<gene>
    <name evidence="11" type="ORF">IPOD504_LOCUS4571</name>
</gene>
<evidence type="ECO:0000256" key="5">
    <source>
        <dbReference type="ARBA" id="ARBA00023040"/>
    </source>
</evidence>
<feature type="transmembrane region" description="Helical" evidence="9">
    <location>
        <begin position="207"/>
        <end position="231"/>
    </location>
</feature>
<evidence type="ECO:0000313" key="12">
    <source>
        <dbReference type="Proteomes" id="UP000837857"/>
    </source>
</evidence>
<feature type="transmembrane region" description="Helical" evidence="9">
    <location>
        <begin position="302"/>
        <end position="322"/>
    </location>
</feature>
<keyword evidence="4 9" id="KW-1133">Transmembrane helix</keyword>
<reference evidence="11" key="1">
    <citation type="submission" date="2022-03" db="EMBL/GenBank/DDBJ databases">
        <authorList>
            <person name="Martin H S."/>
        </authorList>
    </citation>
    <scope>NUCLEOTIDE SEQUENCE</scope>
</reference>
<keyword evidence="5" id="KW-0297">G-protein coupled receptor</keyword>
<dbReference type="PANTHER" id="PTHR24243">
    <property type="entry name" value="G-PROTEIN COUPLED RECEPTOR"/>
    <property type="match status" value="1"/>
</dbReference>
<dbReference type="InterPro" id="IPR000276">
    <property type="entry name" value="GPCR_Rhodpsn"/>
</dbReference>
<evidence type="ECO:0000259" key="10">
    <source>
        <dbReference type="PROSITE" id="PS50262"/>
    </source>
</evidence>
<comment type="similarity">
    <text evidence="2">Belongs to the G-protein coupled receptor 1 family.</text>
</comment>
<name>A0ABN8HZ28_9NEOP</name>
<sequence length="420" mass="48088">MFEGYDTGDTNSRFWSNWTTNYLNDIDTSEYPFPNTLWNRKSAKEIAIKSSAMLVVGIMGIFLNAVILVILMKNRWLWTASNYLVGNLALVDLLTLILCPWFMLVRDFYQNYVLRNFGCKFEGFLQATFLLASVGAVMLVSYDRLAAAALNSDARVTKTAAPKLIVASWIIAISLALPWTIKRDFMERQWLDYLEMFCVEDVNVLNIYWHFITILLVWLPLGLMIVTYGTLMWRLEWSARRLASRGGGQTLTKAKSRAMRITACVLLTAAVCRIPYTTLVYWRNNLSLEINAVDGAYNIMWFLANYLIYVNCAINPLIYGFTNLRFRRAMDRTSGVASFRFGSWCCSCAVLNSKKCPSQDKNMAKIFVIENSPRPNKKLSRVIKNILHINRDTIELSLPKVEEVTTKPTKITPLKVENIL</sequence>
<evidence type="ECO:0000256" key="3">
    <source>
        <dbReference type="ARBA" id="ARBA00022692"/>
    </source>
</evidence>
<feature type="domain" description="G-protein coupled receptors family 1 profile" evidence="10">
    <location>
        <begin position="63"/>
        <end position="319"/>
    </location>
</feature>
<evidence type="ECO:0000256" key="7">
    <source>
        <dbReference type="ARBA" id="ARBA00023170"/>
    </source>
</evidence>
<evidence type="ECO:0000256" key="1">
    <source>
        <dbReference type="ARBA" id="ARBA00004141"/>
    </source>
</evidence>
<dbReference type="PRINTS" id="PR00237">
    <property type="entry name" value="GPCRRHODOPSN"/>
</dbReference>
<keyword evidence="8" id="KW-0807">Transducer</keyword>
<evidence type="ECO:0000256" key="8">
    <source>
        <dbReference type="ARBA" id="ARBA00023224"/>
    </source>
</evidence>
<keyword evidence="12" id="KW-1185">Reference proteome</keyword>
<dbReference type="PROSITE" id="PS50262">
    <property type="entry name" value="G_PROTEIN_RECEP_F1_2"/>
    <property type="match status" value="1"/>
</dbReference>
<evidence type="ECO:0000256" key="6">
    <source>
        <dbReference type="ARBA" id="ARBA00023136"/>
    </source>
</evidence>
<keyword evidence="7" id="KW-0675">Receptor</keyword>
<organism evidence="11 12">
    <name type="scientific">Iphiclides podalirius</name>
    <name type="common">scarce swallowtail</name>
    <dbReference type="NCBI Taxonomy" id="110791"/>
    <lineage>
        <taxon>Eukaryota</taxon>
        <taxon>Metazoa</taxon>
        <taxon>Ecdysozoa</taxon>
        <taxon>Arthropoda</taxon>
        <taxon>Hexapoda</taxon>
        <taxon>Insecta</taxon>
        <taxon>Pterygota</taxon>
        <taxon>Neoptera</taxon>
        <taxon>Endopterygota</taxon>
        <taxon>Lepidoptera</taxon>
        <taxon>Glossata</taxon>
        <taxon>Ditrysia</taxon>
        <taxon>Papilionoidea</taxon>
        <taxon>Papilionidae</taxon>
        <taxon>Papilioninae</taxon>
        <taxon>Iphiclides</taxon>
    </lineage>
</organism>
<proteinExistence type="inferred from homology"/>
<dbReference type="PANTHER" id="PTHR24243:SF208">
    <property type="entry name" value="PYROKININ-1 RECEPTOR"/>
    <property type="match status" value="1"/>
</dbReference>
<feature type="transmembrane region" description="Helical" evidence="9">
    <location>
        <begin position="261"/>
        <end position="282"/>
    </location>
</feature>
<dbReference type="InterPro" id="IPR017452">
    <property type="entry name" value="GPCR_Rhodpsn_7TM"/>
</dbReference>
<dbReference type="Pfam" id="PF00001">
    <property type="entry name" value="7tm_1"/>
    <property type="match status" value="1"/>
</dbReference>
<dbReference type="EMBL" id="OW152827">
    <property type="protein sequence ID" value="CAH2044080.1"/>
    <property type="molecule type" value="Genomic_DNA"/>
</dbReference>